<dbReference type="STRING" id="1206085.SAMN05443575_1864"/>
<dbReference type="InterPro" id="IPR007627">
    <property type="entry name" value="RNA_pol_sigma70_r2"/>
</dbReference>
<evidence type="ECO:0000259" key="6">
    <source>
        <dbReference type="Pfam" id="PF04542"/>
    </source>
</evidence>
<name>A0A1M5IEB3_9ACTN</name>
<dbReference type="NCBIfam" id="TIGR02479">
    <property type="entry name" value="FliA_WhiG"/>
    <property type="match status" value="1"/>
</dbReference>
<keyword evidence="3" id="KW-0238">DNA-binding</keyword>
<dbReference type="PANTHER" id="PTHR30385">
    <property type="entry name" value="SIGMA FACTOR F FLAGELLAR"/>
    <property type="match status" value="1"/>
</dbReference>
<dbReference type="InterPro" id="IPR013325">
    <property type="entry name" value="RNA_pol_sigma_r2"/>
</dbReference>
<dbReference type="GO" id="GO:0003677">
    <property type="term" value="F:DNA binding"/>
    <property type="evidence" value="ECO:0007669"/>
    <property type="project" value="UniProtKB-KW"/>
</dbReference>
<proteinExistence type="predicted"/>
<dbReference type="InterPro" id="IPR013324">
    <property type="entry name" value="RNA_pol_sigma_r3/r4-like"/>
</dbReference>
<dbReference type="InterPro" id="IPR014284">
    <property type="entry name" value="RNA_pol_sigma-70_dom"/>
</dbReference>
<evidence type="ECO:0000256" key="3">
    <source>
        <dbReference type="ARBA" id="ARBA00023125"/>
    </source>
</evidence>
<dbReference type="GO" id="GO:0016987">
    <property type="term" value="F:sigma factor activity"/>
    <property type="evidence" value="ECO:0007669"/>
    <property type="project" value="UniProtKB-KW"/>
</dbReference>
<sequence length="307" mass="33078">MFKQTAAESAFNGSADQARPVTDREIDALVRRHLPLVGHIVRETLGRVPAHVSRDDLVSAGMYALAAAAKAFDPSHSVTFASYAAIRIRGAIADELRSRDWASRSVRGKARELEQVRNHLATTLGRLPSREEVAQGMGVTVREVDNVEADTHRASLLSLQALTPQDSDELVPAAGDDPEGLLVRREQLGYLRDAVEELPERLRTVVRGYFFEQRKMVDIAAELGVTESRVSQLRSEALGMLRAGMKAADGEVETVEVPKQGRLNSRETARAAYAAAVSARSTLASRLAASNLLGEPVAAGHAAVAVG</sequence>
<evidence type="ECO:0000256" key="4">
    <source>
        <dbReference type="ARBA" id="ARBA00023163"/>
    </source>
</evidence>
<dbReference type="CDD" id="cd06171">
    <property type="entry name" value="Sigma70_r4"/>
    <property type="match status" value="1"/>
</dbReference>
<dbReference type="PANTHER" id="PTHR30385:SF7">
    <property type="entry name" value="RNA POLYMERASE SIGMA FACTOR FLIA"/>
    <property type="match status" value="1"/>
</dbReference>
<evidence type="ECO:0000256" key="1">
    <source>
        <dbReference type="ARBA" id="ARBA00023015"/>
    </source>
</evidence>
<dbReference type="Pfam" id="PF04542">
    <property type="entry name" value="Sigma70_r2"/>
    <property type="match status" value="1"/>
</dbReference>
<organism evidence="8 9">
    <name type="scientific">Jatrophihabitans endophyticus</name>
    <dbReference type="NCBI Taxonomy" id="1206085"/>
    <lineage>
        <taxon>Bacteria</taxon>
        <taxon>Bacillati</taxon>
        <taxon>Actinomycetota</taxon>
        <taxon>Actinomycetes</taxon>
        <taxon>Jatrophihabitantales</taxon>
        <taxon>Jatrophihabitantaceae</taxon>
        <taxon>Jatrophihabitans</taxon>
    </lineage>
</organism>
<evidence type="ECO:0000256" key="2">
    <source>
        <dbReference type="ARBA" id="ARBA00023082"/>
    </source>
</evidence>
<dbReference type="InterPro" id="IPR007624">
    <property type="entry name" value="RNA_pol_sigma70_r3"/>
</dbReference>
<dbReference type="Pfam" id="PF04539">
    <property type="entry name" value="Sigma70_r3"/>
    <property type="match status" value="1"/>
</dbReference>
<dbReference type="SUPFAM" id="SSF88659">
    <property type="entry name" value="Sigma3 and sigma4 domains of RNA polymerase sigma factors"/>
    <property type="match status" value="2"/>
</dbReference>
<keyword evidence="1" id="KW-0805">Transcription regulation</keyword>
<dbReference type="Pfam" id="PF04545">
    <property type="entry name" value="Sigma70_r4"/>
    <property type="match status" value="1"/>
</dbReference>
<evidence type="ECO:0000259" key="7">
    <source>
        <dbReference type="Pfam" id="PF04545"/>
    </source>
</evidence>
<dbReference type="OrthoDB" id="9799825at2"/>
<evidence type="ECO:0000313" key="9">
    <source>
        <dbReference type="Proteomes" id="UP000186132"/>
    </source>
</evidence>
<reference evidence="8 9" key="1">
    <citation type="submission" date="2016-11" db="EMBL/GenBank/DDBJ databases">
        <authorList>
            <person name="Jaros S."/>
            <person name="Januszkiewicz K."/>
            <person name="Wedrychowicz H."/>
        </authorList>
    </citation>
    <scope>NUCLEOTIDE SEQUENCE [LARGE SCALE GENOMIC DNA]</scope>
    <source>
        <strain evidence="8 9">DSM 45627</strain>
    </source>
</reference>
<dbReference type="InterPro" id="IPR007630">
    <property type="entry name" value="RNA_pol_sigma70_r4"/>
</dbReference>
<dbReference type="Gene3D" id="1.20.140.160">
    <property type="match status" value="1"/>
</dbReference>
<dbReference type="Gene3D" id="1.10.1740.10">
    <property type="match status" value="1"/>
</dbReference>
<feature type="domain" description="RNA polymerase sigma-70 region 3" evidence="5">
    <location>
        <begin position="110"/>
        <end position="168"/>
    </location>
</feature>
<feature type="domain" description="RNA polymerase sigma-70 region 4" evidence="7">
    <location>
        <begin position="195"/>
        <end position="242"/>
    </location>
</feature>
<dbReference type="EMBL" id="FQVU01000002">
    <property type="protein sequence ID" value="SHG26611.1"/>
    <property type="molecule type" value="Genomic_DNA"/>
</dbReference>
<keyword evidence="4" id="KW-0804">Transcription</keyword>
<dbReference type="GO" id="GO:0006352">
    <property type="term" value="P:DNA-templated transcription initiation"/>
    <property type="evidence" value="ECO:0007669"/>
    <property type="project" value="InterPro"/>
</dbReference>
<dbReference type="SUPFAM" id="SSF88946">
    <property type="entry name" value="Sigma2 domain of RNA polymerase sigma factors"/>
    <property type="match status" value="1"/>
</dbReference>
<dbReference type="NCBIfam" id="TIGR02937">
    <property type="entry name" value="sigma70-ECF"/>
    <property type="match status" value="1"/>
</dbReference>
<dbReference type="Proteomes" id="UP000186132">
    <property type="component" value="Unassembled WGS sequence"/>
</dbReference>
<evidence type="ECO:0000259" key="5">
    <source>
        <dbReference type="Pfam" id="PF04539"/>
    </source>
</evidence>
<dbReference type="InterPro" id="IPR012845">
    <property type="entry name" value="RNA_pol_sigma_FliA_WhiG"/>
</dbReference>
<dbReference type="RefSeq" id="WP_084180876.1">
    <property type="nucleotide sequence ID" value="NZ_FQVU01000002.1"/>
</dbReference>
<gene>
    <name evidence="8" type="ORF">SAMN05443575_1864</name>
</gene>
<dbReference type="AlphaFoldDB" id="A0A1M5IEB3"/>
<feature type="domain" description="RNA polymerase sigma-70 region 2" evidence="6">
    <location>
        <begin position="29"/>
        <end position="101"/>
    </location>
</feature>
<dbReference type="GO" id="GO:0003899">
    <property type="term" value="F:DNA-directed RNA polymerase activity"/>
    <property type="evidence" value="ECO:0007669"/>
    <property type="project" value="InterPro"/>
</dbReference>
<accession>A0A1M5IEB3</accession>
<evidence type="ECO:0000313" key="8">
    <source>
        <dbReference type="EMBL" id="SHG26611.1"/>
    </source>
</evidence>
<protein>
    <submittedName>
        <fullName evidence="8">RNA polymerase, sigma 28 subunit, SigD/FliA/WhiG</fullName>
    </submittedName>
</protein>
<keyword evidence="2" id="KW-0731">Sigma factor</keyword>
<keyword evidence="9" id="KW-1185">Reference proteome</keyword>